<name>A0A484D3K1_PERFV</name>
<keyword evidence="2" id="KW-1185">Reference proteome</keyword>
<dbReference type="EMBL" id="SCKG01000008">
    <property type="protein sequence ID" value="TDH09227.1"/>
    <property type="molecule type" value="Genomic_DNA"/>
</dbReference>
<reference evidence="1 2" key="1">
    <citation type="submission" date="2019-01" db="EMBL/GenBank/DDBJ databases">
        <title>A chromosome-scale genome assembly of the yellow perch, Perca flavescens.</title>
        <authorList>
            <person name="Feron R."/>
            <person name="Morvezen R."/>
            <person name="Bestin A."/>
            <person name="Haffray P."/>
            <person name="Klopp C."/>
            <person name="Zahm M."/>
            <person name="Cabau C."/>
            <person name="Roques C."/>
            <person name="Donnadieu C."/>
            <person name="Bouchez O."/>
            <person name="Christie M."/>
            <person name="Larson W."/>
            <person name="Guiguen Y."/>
        </authorList>
    </citation>
    <scope>NUCLEOTIDE SEQUENCE [LARGE SCALE GENOMIC DNA]</scope>
    <source>
        <strain evidence="1">YP-PL-M2</strain>
        <tissue evidence="1">Blood</tissue>
    </source>
</reference>
<evidence type="ECO:0000313" key="2">
    <source>
        <dbReference type="Proteomes" id="UP000295070"/>
    </source>
</evidence>
<dbReference type="STRING" id="8167.A0A484D3K1"/>
<accession>A0A484D3K1</accession>
<gene>
    <name evidence="1" type="ORF">EPR50_G00084570</name>
</gene>
<protein>
    <submittedName>
        <fullName evidence="1">Uncharacterized protein</fullName>
    </submittedName>
</protein>
<proteinExistence type="predicted"/>
<dbReference type="Proteomes" id="UP000295070">
    <property type="component" value="Chromosome 8"/>
</dbReference>
<organism evidence="1 2">
    <name type="scientific">Perca flavescens</name>
    <name type="common">American yellow perch</name>
    <name type="synonym">Morone flavescens</name>
    <dbReference type="NCBI Taxonomy" id="8167"/>
    <lineage>
        <taxon>Eukaryota</taxon>
        <taxon>Metazoa</taxon>
        <taxon>Chordata</taxon>
        <taxon>Craniata</taxon>
        <taxon>Vertebrata</taxon>
        <taxon>Euteleostomi</taxon>
        <taxon>Actinopterygii</taxon>
        <taxon>Neopterygii</taxon>
        <taxon>Teleostei</taxon>
        <taxon>Neoteleostei</taxon>
        <taxon>Acanthomorphata</taxon>
        <taxon>Eupercaria</taxon>
        <taxon>Perciformes</taxon>
        <taxon>Percoidei</taxon>
        <taxon>Percidae</taxon>
        <taxon>Percinae</taxon>
        <taxon>Perca</taxon>
    </lineage>
</organism>
<evidence type="ECO:0000313" key="1">
    <source>
        <dbReference type="EMBL" id="TDH09227.1"/>
    </source>
</evidence>
<sequence>MIRLIVSEILTICPTTGKKHLSEIARKMTKVYPVAFTDVIEGEIVGSGYDSLTKQMISRVDNLRRGSTPLSLKRQLISTSEGEDTPPRKRRLDTYGCINWQPIRLPTDETLESQKHAQEQLKKMYKERCRDTKSIERMMRTTFFTQRKDIISGLETSDLTNDWPYLFEITGMKTHFKELTGMDIDDKAIEKKYARVISYLKTSDKTGKMETIFREMETSSKNVADVNAAGFFQLLVRYFNEEEDQMFHKLDPTTLPFEVDCAELPRSSPLAAEYFMLSVDQTIVNGHINAFTDALVLMFATCYCLNISYPAAQGATLEFLQR</sequence>
<comment type="caution">
    <text evidence="1">The sequence shown here is derived from an EMBL/GenBank/DDBJ whole genome shotgun (WGS) entry which is preliminary data.</text>
</comment>
<dbReference type="PANTHER" id="PTHR31025:SF22">
    <property type="entry name" value="IP13529P"/>
    <property type="match status" value="1"/>
</dbReference>
<dbReference type="PANTHER" id="PTHR31025">
    <property type="entry name" value="SI:CH211-196P9.1-RELATED"/>
    <property type="match status" value="1"/>
</dbReference>
<dbReference type="AlphaFoldDB" id="A0A484D3K1"/>